<evidence type="ECO:0000313" key="1">
    <source>
        <dbReference type="EMBL" id="OXR46650.1"/>
    </source>
</evidence>
<organism evidence="1 2">
    <name type="scientific">Nocardia cerradoensis</name>
    <dbReference type="NCBI Taxonomy" id="85688"/>
    <lineage>
        <taxon>Bacteria</taxon>
        <taxon>Bacillati</taxon>
        <taxon>Actinomycetota</taxon>
        <taxon>Actinomycetes</taxon>
        <taxon>Mycobacteriales</taxon>
        <taxon>Nocardiaceae</taxon>
        <taxon>Nocardia</taxon>
    </lineage>
</organism>
<comment type="caution">
    <text evidence="1">The sequence shown here is derived from an EMBL/GenBank/DDBJ whole genome shotgun (WGS) entry which is preliminary data.</text>
</comment>
<dbReference type="RefSeq" id="WP_094024783.1">
    <property type="nucleotide sequence ID" value="NZ_NGAF01000002.1"/>
</dbReference>
<keyword evidence="2" id="KW-1185">Reference proteome</keyword>
<accession>A0A231HCM9</accession>
<proteinExistence type="predicted"/>
<reference evidence="1 2" key="1">
    <citation type="submission" date="2017-07" db="EMBL/GenBank/DDBJ databases">
        <title>First draft Genome Sequence of Nocardia cerradoensis isolated from human infection.</title>
        <authorList>
            <person name="Carrasco G."/>
        </authorList>
    </citation>
    <scope>NUCLEOTIDE SEQUENCE [LARGE SCALE GENOMIC DNA]</scope>
    <source>
        <strain evidence="1 2">CNM20130759</strain>
    </source>
</reference>
<evidence type="ECO:0000313" key="2">
    <source>
        <dbReference type="Proteomes" id="UP000215506"/>
    </source>
</evidence>
<dbReference type="AlphaFoldDB" id="A0A231HCM9"/>
<dbReference type="EMBL" id="NGAF01000002">
    <property type="protein sequence ID" value="OXR46650.1"/>
    <property type="molecule type" value="Genomic_DNA"/>
</dbReference>
<protein>
    <submittedName>
        <fullName evidence="1">Uncharacterized protein</fullName>
    </submittedName>
</protein>
<gene>
    <name evidence="1" type="ORF">B7C42_01624</name>
</gene>
<name>A0A231HCM9_9NOCA</name>
<sequence>MNQRNQAAIPATPAASDIRADLLRRLDFLRDRLTPPQRMNMIAKLLVQFRDTIYPWMHILRRADGSLVVTINQPPADAR</sequence>
<dbReference type="Proteomes" id="UP000215506">
    <property type="component" value="Unassembled WGS sequence"/>
</dbReference>